<dbReference type="EMBL" id="JAATJH010000003">
    <property type="protein sequence ID" value="NJC26581.1"/>
    <property type="molecule type" value="Genomic_DNA"/>
</dbReference>
<evidence type="ECO:0000256" key="3">
    <source>
        <dbReference type="ARBA" id="ARBA00022618"/>
    </source>
</evidence>
<dbReference type="Pfam" id="PF08245">
    <property type="entry name" value="Mur_ligase_M"/>
    <property type="match status" value="1"/>
</dbReference>
<dbReference type="Gene3D" id="3.40.1190.10">
    <property type="entry name" value="Mur-like, catalytic domain"/>
    <property type="match status" value="1"/>
</dbReference>
<keyword evidence="2 10" id="KW-0436">Ligase</keyword>
<evidence type="ECO:0000256" key="10">
    <source>
        <dbReference type="HAMAP-Rule" id="MF_02019"/>
    </source>
</evidence>
<gene>
    <name evidence="10" type="primary">murF</name>
    <name evidence="15" type="ORF">GGR27_002091</name>
</gene>
<comment type="similarity">
    <text evidence="10">Belongs to the MurCDEF family. MurF subfamily.</text>
</comment>
<protein>
    <recommendedName>
        <fullName evidence="10 11">UDP-N-acetylmuramoyl-tripeptide--D-alanyl-D-alanine ligase</fullName>
        <ecNumber evidence="10 11">6.3.2.10</ecNumber>
    </recommendedName>
    <alternativeName>
        <fullName evidence="10">D-alanyl-D-alanine-adding enzyme</fullName>
    </alternativeName>
</protein>
<evidence type="ECO:0000256" key="8">
    <source>
        <dbReference type="ARBA" id="ARBA00023306"/>
    </source>
</evidence>
<dbReference type="Pfam" id="PF01225">
    <property type="entry name" value="Mur_ligase"/>
    <property type="match status" value="1"/>
</dbReference>
<keyword evidence="16" id="KW-1185">Reference proteome</keyword>
<dbReference type="InterPro" id="IPR036565">
    <property type="entry name" value="Mur-like_cat_sf"/>
</dbReference>
<dbReference type="PANTHER" id="PTHR43024">
    <property type="entry name" value="UDP-N-ACETYLMURAMOYL-TRIPEPTIDE--D-ALANYL-D-ALANINE LIGASE"/>
    <property type="match status" value="1"/>
</dbReference>
<name>A0ABX0XBD0_9BACT</name>
<proteinExistence type="inferred from homology"/>
<evidence type="ECO:0000256" key="2">
    <source>
        <dbReference type="ARBA" id="ARBA00022598"/>
    </source>
</evidence>
<dbReference type="InterPro" id="IPR004101">
    <property type="entry name" value="Mur_ligase_C"/>
</dbReference>
<evidence type="ECO:0000313" key="16">
    <source>
        <dbReference type="Proteomes" id="UP000770785"/>
    </source>
</evidence>
<comment type="subcellular location">
    <subcellularLocation>
        <location evidence="10 11">Cytoplasm</location>
    </subcellularLocation>
</comment>
<dbReference type="RefSeq" id="WP_168037352.1">
    <property type="nucleotide sequence ID" value="NZ_JAATJH010000003.1"/>
</dbReference>
<dbReference type="InterPro" id="IPR051046">
    <property type="entry name" value="MurCDEF_CellWall_CoF430Synth"/>
</dbReference>
<feature type="domain" description="Mur ligase N-terminal catalytic" evidence="12">
    <location>
        <begin position="19"/>
        <end position="71"/>
    </location>
</feature>
<evidence type="ECO:0000313" key="15">
    <source>
        <dbReference type="EMBL" id="NJC26581.1"/>
    </source>
</evidence>
<evidence type="ECO:0000256" key="11">
    <source>
        <dbReference type="RuleBase" id="RU004136"/>
    </source>
</evidence>
<dbReference type="PANTHER" id="PTHR43024:SF1">
    <property type="entry name" value="UDP-N-ACETYLMURAMOYL-TRIPEPTIDE--D-ALANYL-D-ALANINE LIGASE"/>
    <property type="match status" value="1"/>
</dbReference>
<dbReference type="Pfam" id="PF02875">
    <property type="entry name" value="Mur_ligase_C"/>
    <property type="match status" value="1"/>
</dbReference>
<evidence type="ECO:0000259" key="14">
    <source>
        <dbReference type="Pfam" id="PF08245"/>
    </source>
</evidence>
<dbReference type="InterPro" id="IPR000713">
    <property type="entry name" value="Mur_ligase_N"/>
</dbReference>
<keyword evidence="6 10" id="KW-0133">Cell shape</keyword>
<comment type="catalytic activity">
    <reaction evidence="10 11">
        <text>D-alanyl-D-alanine + UDP-N-acetyl-alpha-D-muramoyl-L-alanyl-gamma-D-glutamyl-meso-2,6-diaminopimelate + ATP = UDP-N-acetyl-alpha-D-muramoyl-L-alanyl-gamma-D-glutamyl-meso-2,6-diaminopimeloyl-D-alanyl-D-alanine + ADP + phosphate + H(+)</text>
        <dbReference type="Rhea" id="RHEA:28374"/>
        <dbReference type="ChEBI" id="CHEBI:15378"/>
        <dbReference type="ChEBI" id="CHEBI:30616"/>
        <dbReference type="ChEBI" id="CHEBI:43474"/>
        <dbReference type="ChEBI" id="CHEBI:57822"/>
        <dbReference type="ChEBI" id="CHEBI:61386"/>
        <dbReference type="ChEBI" id="CHEBI:83905"/>
        <dbReference type="ChEBI" id="CHEBI:456216"/>
        <dbReference type="EC" id="6.3.2.10"/>
    </reaction>
</comment>
<keyword evidence="1 10" id="KW-0963">Cytoplasm</keyword>
<dbReference type="Proteomes" id="UP000770785">
    <property type="component" value="Unassembled WGS sequence"/>
</dbReference>
<evidence type="ECO:0000256" key="6">
    <source>
        <dbReference type="ARBA" id="ARBA00022960"/>
    </source>
</evidence>
<evidence type="ECO:0000256" key="4">
    <source>
        <dbReference type="ARBA" id="ARBA00022741"/>
    </source>
</evidence>
<dbReference type="EC" id="6.3.2.10" evidence="10 11"/>
<comment type="caution">
    <text evidence="15">The sequence shown here is derived from an EMBL/GenBank/DDBJ whole genome shotgun (WGS) entry which is preliminary data.</text>
</comment>
<dbReference type="SUPFAM" id="SSF63418">
    <property type="entry name" value="MurE/MurF N-terminal domain"/>
    <property type="match status" value="1"/>
</dbReference>
<keyword evidence="4 10" id="KW-0547">Nucleotide-binding</keyword>
<feature type="binding site" evidence="10">
    <location>
        <begin position="102"/>
        <end position="108"/>
    </location>
    <ligand>
        <name>ATP</name>
        <dbReference type="ChEBI" id="CHEBI:30616"/>
    </ligand>
</feature>
<evidence type="ECO:0000256" key="7">
    <source>
        <dbReference type="ARBA" id="ARBA00022984"/>
    </source>
</evidence>
<keyword evidence="8 10" id="KW-0131">Cell cycle</keyword>
<evidence type="ECO:0000259" key="12">
    <source>
        <dbReference type="Pfam" id="PF01225"/>
    </source>
</evidence>
<keyword evidence="3 10" id="KW-0132">Cell division</keyword>
<evidence type="ECO:0000256" key="5">
    <source>
        <dbReference type="ARBA" id="ARBA00022840"/>
    </source>
</evidence>
<dbReference type="HAMAP" id="MF_02019">
    <property type="entry name" value="MurF"/>
    <property type="match status" value="1"/>
</dbReference>
<comment type="function">
    <text evidence="10 11">Involved in cell wall formation. Catalyzes the final step in the synthesis of UDP-N-acetylmuramoyl-pentapeptide, the precursor of murein.</text>
</comment>
<dbReference type="GO" id="GO:0047480">
    <property type="term" value="F:UDP-N-acetylmuramoyl-tripeptide-D-alanyl-D-alanine ligase activity"/>
    <property type="evidence" value="ECO:0007669"/>
    <property type="project" value="UniProtKB-EC"/>
</dbReference>
<keyword evidence="7 10" id="KW-0573">Peptidoglycan synthesis</keyword>
<comment type="pathway">
    <text evidence="10 11">Cell wall biogenesis; peptidoglycan biosynthesis.</text>
</comment>
<dbReference type="Gene3D" id="3.40.1390.10">
    <property type="entry name" value="MurE/MurF, N-terminal domain"/>
    <property type="match status" value="1"/>
</dbReference>
<dbReference type="NCBIfam" id="TIGR01143">
    <property type="entry name" value="murF"/>
    <property type="match status" value="1"/>
</dbReference>
<dbReference type="InterPro" id="IPR013221">
    <property type="entry name" value="Mur_ligase_cen"/>
</dbReference>
<feature type="domain" description="Mur ligase central" evidence="14">
    <location>
        <begin position="100"/>
        <end position="290"/>
    </location>
</feature>
<evidence type="ECO:0000256" key="9">
    <source>
        <dbReference type="ARBA" id="ARBA00023316"/>
    </source>
</evidence>
<evidence type="ECO:0000259" key="13">
    <source>
        <dbReference type="Pfam" id="PF02875"/>
    </source>
</evidence>
<sequence>MKYTSEARLYEIYRQHPRVRIDSRSVEPGDLFVGLVGTQVNGNAYADKALTRGAGFVIVDDPTVVVAGDERFLLVPDSLVALQGMAISHRKNQRMPALAITGSNGKTTTKELARAVLARQYTVHATPGNYNNHLGLPLTVLGTPKGADILVLEMGANHQGEVAELCMIGRPTHGLITNIGEAHLEGFGGIAGVIAGKGELFDYLSTNRGVAFVNANEDYLSEMASKNGRVIYFQDSEVPDQEVAAIEIKVFSVHPRIHVGFLSSTGELIEAKLNLSGQHNLQNVKAAICIGKYFKVPALDIAAALRAYEPTNHRSQYLETGAVTFFWDAYNANPSSVVAAMESFSANHKPADSVVILGEMLELGPIAGVAHREVAFQAGKAADTVVFVGEAMREPAREFQRPWFADSFGLTDWFWQQDWSGRTVFVKGSRGNKLERILQGAPVSQ</sequence>
<dbReference type="InterPro" id="IPR005863">
    <property type="entry name" value="UDP-N-AcMur_synth"/>
</dbReference>
<dbReference type="InterPro" id="IPR036615">
    <property type="entry name" value="Mur_ligase_C_dom_sf"/>
</dbReference>
<evidence type="ECO:0000256" key="1">
    <source>
        <dbReference type="ARBA" id="ARBA00022490"/>
    </source>
</evidence>
<organism evidence="15 16">
    <name type="scientific">Neolewinella antarctica</name>
    <dbReference type="NCBI Taxonomy" id="442734"/>
    <lineage>
        <taxon>Bacteria</taxon>
        <taxon>Pseudomonadati</taxon>
        <taxon>Bacteroidota</taxon>
        <taxon>Saprospiria</taxon>
        <taxon>Saprospirales</taxon>
        <taxon>Lewinellaceae</taxon>
        <taxon>Neolewinella</taxon>
    </lineage>
</organism>
<reference evidence="15 16" key="1">
    <citation type="submission" date="2020-03" db="EMBL/GenBank/DDBJ databases">
        <title>Genomic Encyclopedia of Type Strains, Phase IV (KMG-IV): sequencing the most valuable type-strain genomes for metagenomic binning, comparative biology and taxonomic classification.</title>
        <authorList>
            <person name="Goeker M."/>
        </authorList>
    </citation>
    <scope>NUCLEOTIDE SEQUENCE [LARGE SCALE GENOMIC DNA]</scope>
    <source>
        <strain evidence="15 16">DSM 105096</strain>
    </source>
</reference>
<keyword evidence="5 10" id="KW-0067">ATP-binding</keyword>
<dbReference type="Gene3D" id="3.90.190.20">
    <property type="entry name" value="Mur ligase, C-terminal domain"/>
    <property type="match status" value="1"/>
</dbReference>
<dbReference type="SUPFAM" id="SSF53244">
    <property type="entry name" value="MurD-like peptide ligases, peptide-binding domain"/>
    <property type="match status" value="1"/>
</dbReference>
<dbReference type="SUPFAM" id="SSF53623">
    <property type="entry name" value="MurD-like peptide ligases, catalytic domain"/>
    <property type="match status" value="1"/>
</dbReference>
<accession>A0ABX0XBD0</accession>
<dbReference type="InterPro" id="IPR035911">
    <property type="entry name" value="MurE/MurF_N"/>
</dbReference>
<feature type="domain" description="Mur ligase C-terminal" evidence="13">
    <location>
        <begin position="313"/>
        <end position="400"/>
    </location>
</feature>
<keyword evidence="9 10" id="KW-0961">Cell wall biogenesis/degradation</keyword>